<evidence type="ECO:0000313" key="3">
    <source>
        <dbReference type="Proteomes" id="UP001321498"/>
    </source>
</evidence>
<name>A0ABM8GE77_9MICO</name>
<protein>
    <submittedName>
        <fullName evidence="2">Uncharacterized protein</fullName>
    </submittedName>
</protein>
<keyword evidence="1" id="KW-1133">Transmembrane helix</keyword>
<feature type="transmembrane region" description="Helical" evidence="1">
    <location>
        <begin position="12"/>
        <end position="36"/>
    </location>
</feature>
<keyword evidence="3" id="KW-1185">Reference proteome</keyword>
<keyword evidence="1" id="KW-0472">Membrane</keyword>
<accession>A0ABM8GE77</accession>
<reference evidence="3" key="1">
    <citation type="journal article" date="2019" name="Int. J. Syst. Evol. Microbiol.">
        <title>The Global Catalogue of Microorganisms (GCM) 10K type strain sequencing project: providing services to taxonomists for standard genome sequencing and annotation.</title>
        <authorList>
            <consortium name="The Broad Institute Genomics Platform"/>
            <consortium name="The Broad Institute Genome Sequencing Center for Infectious Disease"/>
            <person name="Wu L."/>
            <person name="Ma J."/>
        </authorList>
    </citation>
    <scope>NUCLEOTIDE SEQUENCE [LARGE SCALE GENOMIC DNA]</scope>
    <source>
        <strain evidence="3">NBRC 108725</strain>
    </source>
</reference>
<feature type="transmembrane region" description="Helical" evidence="1">
    <location>
        <begin position="89"/>
        <end position="109"/>
    </location>
</feature>
<dbReference type="RefSeq" id="WP_286276618.1">
    <property type="nucleotide sequence ID" value="NZ_AP027731.1"/>
</dbReference>
<organism evidence="2 3">
    <name type="scientific">Naasia aerilata</name>
    <dbReference type="NCBI Taxonomy" id="1162966"/>
    <lineage>
        <taxon>Bacteria</taxon>
        <taxon>Bacillati</taxon>
        <taxon>Actinomycetota</taxon>
        <taxon>Actinomycetes</taxon>
        <taxon>Micrococcales</taxon>
        <taxon>Microbacteriaceae</taxon>
        <taxon>Naasia</taxon>
    </lineage>
</organism>
<evidence type="ECO:0000256" key="1">
    <source>
        <dbReference type="SAM" id="Phobius"/>
    </source>
</evidence>
<dbReference type="EMBL" id="AP027731">
    <property type="protein sequence ID" value="BDZ46582.1"/>
    <property type="molecule type" value="Genomic_DNA"/>
</dbReference>
<gene>
    <name evidence="2" type="ORF">GCM10025866_24910</name>
</gene>
<sequence length="188" mass="19262">MAGLTFAATLSLAREALVVLLGSAIALTLGLVAWVMYSVLAPLAGAGPVGRATTELLSALTIEGISTLPLALLPLLALDGAALFAWKRWAWGLSYAVGLAAFLLVMVTVPDSWGTVDGDYVRWVAVFAAFAGVAVGVWATHVFLERRKAGREVGSVAGLVAIEVDPEAVQALAAAPGRPLSTSPQPGA</sequence>
<evidence type="ECO:0000313" key="2">
    <source>
        <dbReference type="EMBL" id="BDZ46582.1"/>
    </source>
</evidence>
<feature type="transmembrane region" description="Helical" evidence="1">
    <location>
        <begin position="56"/>
        <end position="77"/>
    </location>
</feature>
<feature type="transmembrane region" description="Helical" evidence="1">
    <location>
        <begin position="121"/>
        <end position="144"/>
    </location>
</feature>
<keyword evidence="1" id="KW-0812">Transmembrane</keyword>
<proteinExistence type="predicted"/>
<dbReference type="Proteomes" id="UP001321498">
    <property type="component" value="Chromosome"/>
</dbReference>